<evidence type="ECO:0000313" key="1">
    <source>
        <dbReference type="EMBL" id="TRZ22427.1"/>
    </source>
</evidence>
<keyword evidence="2" id="KW-1185">Reference proteome</keyword>
<dbReference type="Proteomes" id="UP000796761">
    <property type="component" value="Unassembled WGS sequence"/>
</dbReference>
<protein>
    <submittedName>
        <fullName evidence="1">Uncharacterized protein</fullName>
    </submittedName>
</protein>
<proteinExistence type="predicted"/>
<evidence type="ECO:0000313" key="2">
    <source>
        <dbReference type="Proteomes" id="UP000796761"/>
    </source>
</evidence>
<organism evidence="1 2">
    <name type="scientific">Zosterops borbonicus</name>
    <dbReference type="NCBI Taxonomy" id="364589"/>
    <lineage>
        <taxon>Eukaryota</taxon>
        <taxon>Metazoa</taxon>
        <taxon>Chordata</taxon>
        <taxon>Craniata</taxon>
        <taxon>Vertebrata</taxon>
        <taxon>Euteleostomi</taxon>
        <taxon>Archelosauria</taxon>
        <taxon>Archosauria</taxon>
        <taxon>Dinosauria</taxon>
        <taxon>Saurischia</taxon>
        <taxon>Theropoda</taxon>
        <taxon>Coelurosauria</taxon>
        <taxon>Aves</taxon>
        <taxon>Neognathae</taxon>
        <taxon>Neoaves</taxon>
        <taxon>Telluraves</taxon>
        <taxon>Australaves</taxon>
        <taxon>Passeriformes</taxon>
        <taxon>Sylvioidea</taxon>
        <taxon>Zosteropidae</taxon>
        <taxon>Zosterops</taxon>
    </lineage>
</organism>
<dbReference type="AlphaFoldDB" id="A0A8K1LQJ6"/>
<dbReference type="OrthoDB" id="9401175at2759"/>
<comment type="caution">
    <text evidence="1">The sequence shown here is derived from an EMBL/GenBank/DDBJ whole genome shotgun (WGS) entry which is preliminary data.</text>
</comment>
<reference evidence="1" key="1">
    <citation type="submission" date="2019-04" db="EMBL/GenBank/DDBJ databases">
        <title>Genome assembly of Zosterops borbonicus 15179.</title>
        <authorList>
            <person name="Leroy T."/>
            <person name="Anselmetti Y."/>
            <person name="Tilak M.-K."/>
            <person name="Nabholz B."/>
        </authorList>
    </citation>
    <scope>NUCLEOTIDE SEQUENCE</scope>
    <source>
        <strain evidence="1">HGM_15179</strain>
        <tissue evidence="1">Muscle</tissue>
    </source>
</reference>
<name>A0A8K1LQJ6_9PASS</name>
<dbReference type="EMBL" id="SWJQ01000097">
    <property type="protein sequence ID" value="TRZ22427.1"/>
    <property type="molecule type" value="Genomic_DNA"/>
</dbReference>
<sequence>MPERERRRETLLARKHMVMSSVQKKAQVLAIGAEGEGPEPALLARKHMVMSSVQKKAQVLAIGAEGEGPEPVRDPELNAGFEVWPHQCKVEGDDCCPGPAGHTMADQGQDAIGGLGHQGTLLAHVQLLL</sequence>
<accession>A0A8K1LQJ6</accession>
<gene>
    <name evidence="1" type="ORF">HGM15179_004700</name>
</gene>